<dbReference type="RefSeq" id="WP_173316893.1">
    <property type="nucleotide sequence ID" value="NZ_BAAAUE010000013.1"/>
</dbReference>
<comment type="caution">
    <text evidence="2">The sequence shown here is derived from an EMBL/GenBank/DDBJ whole genome shotgun (WGS) entry which is preliminary data.</text>
</comment>
<feature type="region of interest" description="Disordered" evidence="1">
    <location>
        <begin position="1"/>
        <end position="50"/>
    </location>
</feature>
<evidence type="ECO:0000256" key="1">
    <source>
        <dbReference type="SAM" id="MobiDB-lite"/>
    </source>
</evidence>
<protein>
    <submittedName>
        <fullName evidence="2">Uncharacterized protein</fullName>
    </submittedName>
</protein>
<proteinExistence type="predicted"/>
<dbReference type="Proteomes" id="UP000530403">
    <property type="component" value="Unassembled WGS sequence"/>
</dbReference>
<reference evidence="2 3" key="1">
    <citation type="submission" date="2020-07" db="EMBL/GenBank/DDBJ databases">
        <title>Sequencing the genomes of 1000 actinobacteria strains.</title>
        <authorList>
            <person name="Klenk H.-P."/>
        </authorList>
    </citation>
    <scope>NUCLEOTIDE SEQUENCE [LARGE SCALE GENOMIC DNA]</scope>
    <source>
        <strain evidence="2 3">DSM 41455</strain>
    </source>
</reference>
<dbReference type="AlphaFoldDB" id="A0A7Y9KZL6"/>
<sequence>MGRRRATRESLPQATAVLRPAAARRTGTGPVSTDGVGAPGTGRTALHGHG</sequence>
<name>A0A7Y9KZL6_9ACTN</name>
<evidence type="ECO:0000313" key="3">
    <source>
        <dbReference type="Proteomes" id="UP000530403"/>
    </source>
</evidence>
<accession>A0A7Y9KZL6</accession>
<dbReference type="EMBL" id="JACCCF010000001">
    <property type="protein sequence ID" value="NYE44142.1"/>
    <property type="molecule type" value="Genomic_DNA"/>
</dbReference>
<organism evidence="2 3">
    <name type="scientific">Streptomyces fulvorobeus</name>
    <dbReference type="NCBI Taxonomy" id="284028"/>
    <lineage>
        <taxon>Bacteria</taxon>
        <taxon>Bacillati</taxon>
        <taxon>Actinomycetota</taxon>
        <taxon>Actinomycetes</taxon>
        <taxon>Kitasatosporales</taxon>
        <taxon>Streptomycetaceae</taxon>
        <taxon>Streptomyces</taxon>
    </lineage>
</organism>
<evidence type="ECO:0000313" key="2">
    <source>
        <dbReference type="EMBL" id="NYE44142.1"/>
    </source>
</evidence>
<gene>
    <name evidence="2" type="ORF">HEB29_005153</name>
</gene>